<reference evidence="9 10" key="1">
    <citation type="submission" date="2019-12" db="EMBL/GenBank/DDBJ databases">
        <title>Sporaefaciens musculi gen. nov., sp. nov., a novel bacterium isolated from the caecum of an obese mouse.</title>
        <authorList>
            <person name="Rasmussen T.S."/>
            <person name="Streidl T."/>
            <person name="Hitch T.C.A."/>
            <person name="Wortmann E."/>
            <person name="Deptula P."/>
            <person name="Hansen M."/>
            <person name="Nielsen D.S."/>
            <person name="Clavel T."/>
            <person name="Vogensen F.K."/>
        </authorList>
    </citation>
    <scope>NUCLEOTIDE SEQUENCE [LARGE SCALE GENOMIC DNA]</scope>
    <source>
        <strain evidence="9 10">WCA-9-b2</strain>
        <plasmid evidence="9">unnamed</plasmid>
    </source>
</reference>
<keyword evidence="9" id="KW-0614">Plasmid</keyword>
<feature type="domain" description="SpaA-like prealbumin fold" evidence="7">
    <location>
        <begin position="1097"/>
        <end position="1192"/>
    </location>
</feature>
<evidence type="ECO:0000256" key="5">
    <source>
        <dbReference type="SAM" id="Phobius"/>
    </source>
</evidence>
<evidence type="ECO:0000256" key="6">
    <source>
        <dbReference type="SAM" id="SignalP"/>
    </source>
</evidence>
<feature type="domain" description="SpaA-like prealbumin fold" evidence="7">
    <location>
        <begin position="508"/>
        <end position="597"/>
    </location>
</feature>
<dbReference type="InterPro" id="IPR041033">
    <property type="entry name" value="SpaA_PFL_dom_1"/>
</dbReference>
<evidence type="ECO:0000256" key="4">
    <source>
        <dbReference type="SAM" id="MobiDB-lite"/>
    </source>
</evidence>
<accession>A0A7X3MMA8</accession>
<feature type="domain" description="SpaA-like prealbumin fold" evidence="7">
    <location>
        <begin position="632"/>
        <end position="699"/>
    </location>
</feature>
<keyword evidence="10" id="KW-1185">Reference proteome</keyword>
<dbReference type="EMBL" id="WUQX01000003">
    <property type="protein sequence ID" value="MXP79081.1"/>
    <property type="molecule type" value="Genomic_DNA"/>
</dbReference>
<evidence type="ECO:0000313" key="10">
    <source>
        <dbReference type="Proteomes" id="UP000460412"/>
    </source>
</evidence>
<dbReference type="PANTHER" id="PTHR36108">
    <property type="entry name" value="COLOSSIN-B-RELATED"/>
    <property type="match status" value="1"/>
</dbReference>
<keyword evidence="5" id="KW-0812">Transmembrane</keyword>
<feature type="domain" description="SpaA-like prealbumin fold" evidence="7">
    <location>
        <begin position="856"/>
        <end position="942"/>
    </location>
</feature>
<keyword evidence="3 6" id="KW-0732">Signal</keyword>
<dbReference type="InterPro" id="IPR013783">
    <property type="entry name" value="Ig-like_fold"/>
</dbReference>
<evidence type="ECO:0000259" key="7">
    <source>
        <dbReference type="Pfam" id="PF17802"/>
    </source>
</evidence>
<dbReference type="Pfam" id="PF20610">
    <property type="entry name" value="TED_2"/>
    <property type="match status" value="1"/>
</dbReference>
<feature type="domain" description="Thioester" evidence="8">
    <location>
        <begin position="251"/>
        <end position="378"/>
    </location>
</feature>
<gene>
    <name evidence="9" type="ORF">GN277_28380</name>
</gene>
<feature type="domain" description="SpaA-like prealbumin fold" evidence="7">
    <location>
        <begin position="971"/>
        <end position="1079"/>
    </location>
</feature>
<feature type="domain" description="SpaA-like prealbumin fold" evidence="7">
    <location>
        <begin position="1585"/>
        <end position="1659"/>
    </location>
</feature>
<organism evidence="9 10">
    <name type="scientific">Sporofaciens musculi</name>
    <dbReference type="NCBI Taxonomy" id="2681861"/>
    <lineage>
        <taxon>Bacteria</taxon>
        <taxon>Bacillati</taxon>
        <taxon>Bacillota</taxon>
        <taxon>Clostridia</taxon>
        <taxon>Lachnospirales</taxon>
        <taxon>Lachnospiraceae</taxon>
        <taxon>Sporofaciens</taxon>
    </lineage>
</organism>
<dbReference type="PANTHER" id="PTHR36108:SF13">
    <property type="entry name" value="COLOSSIN-B-RELATED"/>
    <property type="match status" value="1"/>
</dbReference>
<protein>
    <submittedName>
        <fullName evidence="9">Peptidase</fullName>
    </submittedName>
</protein>
<feature type="domain" description="SpaA-like prealbumin fold" evidence="7">
    <location>
        <begin position="1469"/>
        <end position="1551"/>
    </location>
</feature>
<geneLocation type="plasmid" evidence="9">
    <name>unnamed</name>
</geneLocation>
<feature type="domain" description="SpaA-like prealbumin fold" evidence="7">
    <location>
        <begin position="1692"/>
        <end position="1777"/>
    </location>
</feature>
<dbReference type="Gene3D" id="2.60.40.10">
    <property type="entry name" value="Immunoglobulins"/>
    <property type="match status" value="12"/>
</dbReference>
<feature type="domain" description="SpaA-like prealbumin fold" evidence="7">
    <location>
        <begin position="1362"/>
        <end position="1455"/>
    </location>
</feature>
<dbReference type="Pfam" id="PF17802">
    <property type="entry name" value="SpaA"/>
    <property type="match status" value="12"/>
</dbReference>
<evidence type="ECO:0000313" key="9">
    <source>
        <dbReference type="EMBL" id="MXP79081.1"/>
    </source>
</evidence>
<dbReference type="RefSeq" id="WP_159757682.1">
    <property type="nucleotide sequence ID" value="NZ_WUQX01000003.1"/>
</dbReference>
<comment type="similarity">
    <text evidence="1">Belongs to the serine-aspartate repeat-containing protein (SDr) family.</text>
</comment>
<feature type="chain" id="PRO_5030518552" evidence="6">
    <location>
        <begin position="31"/>
        <end position="1925"/>
    </location>
</feature>
<feature type="domain" description="SpaA-like prealbumin fold" evidence="7">
    <location>
        <begin position="731"/>
        <end position="822"/>
    </location>
</feature>
<name>A0A7X3MMA8_9FIRM</name>
<feature type="region of interest" description="Disordered" evidence="4">
    <location>
        <begin position="157"/>
        <end position="217"/>
    </location>
</feature>
<feature type="domain" description="SpaA-like prealbumin fold" evidence="7">
    <location>
        <begin position="1794"/>
        <end position="1878"/>
    </location>
</feature>
<feature type="transmembrane region" description="Helical" evidence="5">
    <location>
        <begin position="1896"/>
        <end position="1918"/>
    </location>
</feature>
<dbReference type="InterPro" id="IPR046751">
    <property type="entry name" value="TED_2"/>
</dbReference>
<dbReference type="SUPFAM" id="SSF49478">
    <property type="entry name" value="Cna protein B-type domain"/>
    <property type="match status" value="3"/>
</dbReference>
<comment type="caution">
    <text evidence="9">The sequence shown here is derived from an EMBL/GenBank/DDBJ whole genome shotgun (WGS) entry which is preliminary data.</text>
</comment>
<feature type="domain" description="SpaA-like prealbumin fold" evidence="7">
    <location>
        <begin position="1259"/>
        <end position="1351"/>
    </location>
</feature>
<evidence type="ECO:0000259" key="8">
    <source>
        <dbReference type="Pfam" id="PF20610"/>
    </source>
</evidence>
<evidence type="ECO:0000256" key="1">
    <source>
        <dbReference type="ARBA" id="ARBA00007257"/>
    </source>
</evidence>
<evidence type="ECO:0000256" key="3">
    <source>
        <dbReference type="ARBA" id="ARBA00022729"/>
    </source>
</evidence>
<feature type="signal peptide" evidence="6">
    <location>
        <begin position="1"/>
        <end position="30"/>
    </location>
</feature>
<dbReference type="Proteomes" id="UP000460412">
    <property type="component" value="Unassembled WGS sequence"/>
</dbReference>
<feature type="compositionally biased region" description="Polar residues" evidence="4">
    <location>
        <begin position="165"/>
        <end position="176"/>
    </location>
</feature>
<keyword evidence="5" id="KW-1133">Transmembrane helix</keyword>
<evidence type="ECO:0000256" key="2">
    <source>
        <dbReference type="ARBA" id="ARBA00022525"/>
    </source>
</evidence>
<keyword evidence="5" id="KW-0472">Membrane</keyword>
<proteinExistence type="inferred from homology"/>
<sequence>MIRKQRIMSGTLAFLICCTTILHSSMTAFAAESAKPEIQTVESAEDKAPVQEDNFILYNEGASNLPFLSEMKERLTEDEFVIAQDISIKAQTDFDIEHDFTKLFFAEEKVKIIFKNAVDEKLTNFANDVPGKYQAVYEVYPGRDENLAYQISRMITVKSREPESPSKNGHTKTGTDSGDESEDADPSVAPDKADMNQTGEPGKPDLDDSADNLDTSGGENEQELVAVEDVEDSLFLSVVPARMAAQRSSNVSLVKGKTLRYPSNIGNYETNYFYVNGKIAYCLESPKASPPDADYVAEVLNTNANLQKVLYYGYGGPGDLTEQYMSQLDADTRYIFTHIAASYAYIGDAGFHGCTAGSLEETGVLGYINYLFGQENPPVAAISLNSDYEKAYLDGDSQKTKTFQLNGDHRNYVTLDLPSNVTYHNASDGKSQTGGTIKIYGEGSFYFTAPKTATGEWDSGKLTGQIGAQWKTLVLSTGSTIQDIGYGDFIEEKANSVRFKVKWMDIARITLIKKDRDTNVSLSGAVFGVYKDEACTSLIVTMPPTDEKGSSSTEFTKTQETVYLKEITAPAGYCLSAEVHNVKLVAGGNTDVKAGNKEQKGKIKIHKSGEKLTSVNGSDPVNFIYEDASFPGADYSIYAAEDIISQDKKTVIHKRDTLIANLTTGEDGCAVSEELYLGKYRIVETKAPADLVIEKNEQETTKTVSLTYAGQTASLALAESEYNNKRPKIKVTSVKHSQNDDTTLEGAKFGLYNKEAIKINGRTVLDKDTLIQSSISNRDGIAEFSADIPINYTYYIREIQAPEKYYRSEETYEFTYTYKNDQTYEYVFSHAFQNEEVRAKIHVRKIDKETHEFLSQGDAALIGAEYGLFAAEDIQHPNKKSGTVHKKGELVSKGEINENGELDFTDLYLGKYCIRELAASEGYLLDPTEYPVEAAYEGQDVKIVHREVTVNETVKKQPFQLIKVGSDGEQTEADLLKGAGFKIYLIRSLKGVKAGDIKPDGNGNYSPEQFRGYDFSKETTALDYSEDSKGIPMPELFTDEKGYAVSNELAYGKYVVIESTTPENYNTIDPFIVTINEDKREPQQWRVFIDYEFQAILKIYKIDGTSKMPVLHKGTVFKIYNLDNEEYVKQYTHYPELVEHTEFEVSDQGYLLTPEKLKMGNYRLEESAAADGYVKGEPIEFTLSSDQAYEVEEETGAVVIRVDYENQRQTGSLRLQKKGEHLSGYGQKKKNILRRFGEFLGILNSGKDDSDFIYEMGNVEGAEFKIYAAEDIYSPDYQCDREGNRITLYRKDELVSMIKTDKDGKAELTDLPLGKYRIEEVTAGPGFALNKEIQEFSLEYAGDEVEVVYSDSEYVNERQRVSIQIKKTDIETKEPVAGTIFGLYIAEDILIGEGIVIPADTLIETASSDENGVAAFTKDLPIARYYAKELKPSPGYVQSEEMIDFNLQYTNQEQTVIAAEQEVTNDFTKVDISKVDIGGKEVIGAKLTIKDSDGNEVTSWITDGKVHRIDRLEPGDYILIEEQAPDGYELAEEIPFTVLESGEILKVEMVDEFEKTGTITIDKVGDMLTGISTYDSDFGKINRMEYEKRSLPGVEFTVYDMDGNAVDTITTDEEGKGVSKNLPLGEYILKETKTPAGLAMNHKKYEVVLTKDKKDQVVDISLDIENDVIDTEINVYKVGEMLNPENGTFGYGKKPLEGIFFGIYTNEDIMDYRGERILPKDSLIGVIKTNEEGKATLKAALVSGHYYFRELQTLEGYILDEEKHEFELTLENEPVTVFDVNKENPAVNKLEKAKVTLIKIDANNESKKLPGAEFELFTSDGKNIGTYITDEKGEVNISDLAFGEYYFKEKKAPAGYQQLADKIEFRMKGQDITITCRNHVIPKTAVPKLGFDDSTALFAAAFVAVGITGLGIGFSIYYKKQKRKK</sequence>
<keyword evidence="2" id="KW-0964">Secreted</keyword>